<gene>
    <name evidence="2" type="primary">pseI</name>
    <name evidence="2" type="ORF">GH811_05440</name>
</gene>
<evidence type="ECO:0000313" key="3">
    <source>
        <dbReference type="Proteomes" id="UP000622405"/>
    </source>
</evidence>
<dbReference type="PANTHER" id="PTHR42966">
    <property type="entry name" value="N-ACETYLNEURAMINATE SYNTHASE"/>
    <property type="match status" value="1"/>
</dbReference>
<dbReference type="SUPFAM" id="SSF51569">
    <property type="entry name" value="Aldolase"/>
    <property type="match status" value="1"/>
</dbReference>
<dbReference type="PROSITE" id="PS50844">
    <property type="entry name" value="AFP_LIKE"/>
    <property type="match status" value="1"/>
</dbReference>
<dbReference type="Gene3D" id="3.20.20.70">
    <property type="entry name" value="Aldolase class I"/>
    <property type="match status" value="1"/>
</dbReference>
<dbReference type="InterPro" id="IPR057736">
    <property type="entry name" value="SAF_PseI/NeuA/NeuB"/>
</dbReference>
<sequence length="345" mass="39048">MENLNWELIKSSLMIVAELSANHRHDFALAKKTIEAAKKAGADGIKLQTYTADTLTIDCKNDYFTLSSGTIWDGKTYYELYQEAYTPWEWHKELKDYAESLGLIFFSTPFDKTAVDFLEDLEVPMYKIASFEIMDLPLIEYAASKGKPMIISTGIATLSEIEDAVEACRKVENNQIMLLKCTSSYPARIEDANLKTMLNMKETFDVEVGLSDHTMGITVPIAAAALGARMIEKHFILDRSIGGPDATFSMEPDEFRQMVLAVREAEKAIGKIDYSLNEQKKNNRIIGRSLFIVADIKKGEVLTETNIRSIRPNYGISPKYYKQVLGKKVTRDLKRGTPLEWKHIE</sequence>
<keyword evidence="2" id="KW-0808">Transferase</keyword>
<dbReference type="SMART" id="SM00858">
    <property type="entry name" value="SAF"/>
    <property type="match status" value="1"/>
</dbReference>
<dbReference type="EC" id="2.5.1.97" evidence="2"/>
<dbReference type="CDD" id="cd11615">
    <property type="entry name" value="SAF_NeuB_like"/>
    <property type="match status" value="1"/>
</dbReference>
<dbReference type="Proteomes" id="UP000622405">
    <property type="component" value="Unassembled WGS sequence"/>
</dbReference>
<dbReference type="InterPro" id="IPR036732">
    <property type="entry name" value="AFP_Neu5c_C_sf"/>
</dbReference>
<comment type="caution">
    <text evidence="2">The sequence shown here is derived from an EMBL/GenBank/DDBJ whole genome shotgun (WGS) entry which is preliminary data.</text>
</comment>
<evidence type="ECO:0000313" key="2">
    <source>
        <dbReference type="EMBL" id="MBC3899056.1"/>
    </source>
</evidence>
<dbReference type="InterPro" id="IPR020030">
    <property type="entry name" value="Pseudaminic_synth_PseI"/>
</dbReference>
<dbReference type="InterPro" id="IPR013785">
    <property type="entry name" value="Aldolase_TIM"/>
</dbReference>
<dbReference type="InterPro" id="IPR051690">
    <property type="entry name" value="PseI-like"/>
</dbReference>
<evidence type="ECO:0000259" key="1">
    <source>
        <dbReference type="PROSITE" id="PS50844"/>
    </source>
</evidence>
<dbReference type="InterPro" id="IPR013132">
    <property type="entry name" value="PseI/NeuA/B-like_N"/>
</dbReference>
<protein>
    <submittedName>
        <fullName evidence="2">Pseudaminic acid synthase</fullName>
        <ecNumber evidence="2">2.5.1.97</ecNumber>
    </submittedName>
</protein>
<reference evidence="2 3" key="1">
    <citation type="journal article" date="2020" name="mSystems">
        <title>Defining Genomic and Predicted Metabolic Features of the Acetobacterium Genus.</title>
        <authorList>
            <person name="Ross D.E."/>
            <person name="Marshall C.W."/>
            <person name="Gulliver D."/>
            <person name="May H.D."/>
            <person name="Norman R.S."/>
        </authorList>
    </citation>
    <scope>NUCLEOTIDE SEQUENCE [LARGE SCALE GENOMIC DNA]</scope>
    <source>
        <strain evidence="2 3">DSM 4132</strain>
    </source>
</reference>
<proteinExistence type="predicted"/>
<dbReference type="SUPFAM" id="SSF51269">
    <property type="entry name" value="AFP III-like domain"/>
    <property type="match status" value="1"/>
</dbReference>
<dbReference type="Pfam" id="PF03102">
    <property type="entry name" value="NeuB"/>
    <property type="match status" value="1"/>
</dbReference>
<dbReference type="Gene3D" id="3.90.1210.10">
    <property type="entry name" value="Antifreeze-like/N-acetylneuraminic acid synthase C-terminal domain"/>
    <property type="match status" value="1"/>
</dbReference>
<feature type="domain" description="AFP-like" evidence="1">
    <location>
        <begin position="289"/>
        <end position="345"/>
    </location>
</feature>
<dbReference type="Pfam" id="PF08666">
    <property type="entry name" value="SAF"/>
    <property type="match status" value="1"/>
</dbReference>
<dbReference type="RefSeq" id="WP_186893627.1">
    <property type="nucleotide sequence ID" value="NZ_WJBE01000004.1"/>
</dbReference>
<dbReference type="GO" id="GO:0016740">
    <property type="term" value="F:transferase activity"/>
    <property type="evidence" value="ECO:0007669"/>
    <property type="project" value="UniProtKB-KW"/>
</dbReference>
<dbReference type="NCBIfam" id="TIGR03586">
    <property type="entry name" value="PseI"/>
    <property type="match status" value="1"/>
</dbReference>
<dbReference type="EMBL" id="WJBE01000004">
    <property type="protein sequence ID" value="MBC3899056.1"/>
    <property type="molecule type" value="Genomic_DNA"/>
</dbReference>
<dbReference type="InterPro" id="IPR013974">
    <property type="entry name" value="SAF"/>
</dbReference>
<dbReference type="InterPro" id="IPR006190">
    <property type="entry name" value="SAF_AFP_Neu5Ac"/>
</dbReference>
<organism evidence="2 3">
    <name type="scientific">Acetobacterium malicum</name>
    <dbReference type="NCBI Taxonomy" id="52692"/>
    <lineage>
        <taxon>Bacteria</taxon>
        <taxon>Bacillati</taxon>
        <taxon>Bacillota</taxon>
        <taxon>Clostridia</taxon>
        <taxon>Eubacteriales</taxon>
        <taxon>Eubacteriaceae</taxon>
        <taxon>Acetobacterium</taxon>
    </lineage>
</organism>
<keyword evidence="3" id="KW-1185">Reference proteome</keyword>
<accession>A0ABR6YV84</accession>
<name>A0ABR6YV84_9FIRM</name>
<dbReference type="PANTHER" id="PTHR42966:SF2">
    <property type="entry name" value="PSEUDAMINIC ACID SYNTHASE"/>
    <property type="match status" value="1"/>
</dbReference>